<dbReference type="InterPro" id="IPR050071">
    <property type="entry name" value="Dehydroquinate_synthase"/>
</dbReference>
<dbReference type="NCBIfam" id="TIGR01357">
    <property type="entry name" value="aroB"/>
    <property type="match status" value="1"/>
</dbReference>
<dbReference type="Pfam" id="PF24621">
    <property type="entry name" value="DHQS_C"/>
    <property type="match status" value="1"/>
</dbReference>
<accession>A0ABR8VAU9</accession>
<dbReference type="EC" id="4.2.3.4" evidence="8 19"/>
<dbReference type="EMBL" id="JACSPQ010000002">
    <property type="protein sequence ID" value="MBD8001891.1"/>
    <property type="molecule type" value="Genomic_DNA"/>
</dbReference>
<comment type="similarity">
    <text evidence="7">Belongs to the sugar phosphate cyclases superfamily. Dehydroquinate synthase family.</text>
</comment>
<comment type="subcellular location">
    <subcellularLocation>
        <location evidence="5">Cytoplasm</location>
    </subcellularLocation>
</comment>
<comment type="catalytic activity">
    <reaction evidence="1">
        <text>7-phospho-2-dehydro-3-deoxy-D-arabino-heptonate = 3-dehydroquinate + phosphate</text>
        <dbReference type="Rhea" id="RHEA:21968"/>
        <dbReference type="ChEBI" id="CHEBI:32364"/>
        <dbReference type="ChEBI" id="CHEBI:43474"/>
        <dbReference type="ChEBI" id="CHEBI:58394"/>
        <dbReference type="EC" id="4.2.3.4"/>
    </reaction>
</comment>
<proteinExistence type="inferred from homology"/>
<comment type="cofactor">
    <cofactor evidence="2">
        <name>NAD(+)</name>
        <dbReference type="ChEBI" id="CHEBI:57540"/>
    </cofactor>
</comment>
<evidence type="ECO:0000256" key="6">
    <source>
        <dbReference type="ARBA" id="ARBA00004661"/>
    </source>
</evidence>
<evidence type="ECO:0000256" key="2">
    <source>
        <dbReference type="ARBA" id="ARBA00001911"/>
    </source>
</evidence>
<evidence type="ECO:0000256" key="9">
    <source>
        <dbReference type="ARBA" id="ARBA00017684"/>
    </source>
</evidence>
<evidence type="ECO:0000256" key="15">
    <source>
        <dbReference type="ARBA" id="ARBA00023027"/>
    </source>
</evidence>
<dbReference type="GO" id="GO:0003856">
    <property type="term" value="F:3-dehydroquinate synthase activity"/>
    <property type="evidence" value="ECO:0007669"/>
    <property type="project" value="UniProtKB-EC"/>
</dbReference>
<comment type="cofactor">
    <cofactor evidence="3">
        <name>Co(2+)</name>
        <dbReference type="ChEBI" id="CHEBI:48828"/>
    </cofactor>
</comment>
<evidence type="ECO:0000256" key="4">
    <source>
        <dbReference type="ARBA" id="ARBA00003485"/>
    </source>
</evidence>
<dbReference type="InterPro" id="IPR016037">
    <property type="entry name" value="DHQ_synth_AroB"/>
</dbReference>
<evidence type="ECO:0000313" key="22">
    <source>
        <dbReference type="EMBL" id="MBD8001891.1"/>
    </source>
</evidence>
<keyword evidence="13" id="KW-0547">Nucleotide-binding</keyword>
<evidence type="ECO:0000256" key="14">
    <source>
        <dbReference type="ARBA" id="ARBA00022833"/>
    </source>
</evidence>
<dbReference type="CDD" id="cd08195">
    <property type="entry name" value="DHQS"/>
    <property type="match status" value="1"/>
</dbReference>
<organism evidence="22 23">
    <name type="scientific">Phocaeicola faecium</name>
    <dbReference type="NCBI Taxonomy" id="2762213"/>
    <lineage>
        <taxon>Bacteria</taxon>
        <taxon>Pseudomonadati</taxon>
        <taxon>Bacteroidota</taxon>
        <taxon>Bacteroidia</taxon>
        <taxon>Bacteroidales</taxon>
        <taxon>Bacteroidaceae</taxon>
        <taxon>Phocaeicola</taxon>
    </lineage>
</organism>
<keyword evidence="23" id="KW-1185">Reference proteome</keyword>
<evidence type="ECO:0000313" key="23">
    <source>
        <dbReference type="Proteomes" id="UP000616346"/>
    </source>
</evidence>
<keyword evidence="12" id="KW-0479">Metal-binding</keyword>
<comment type="function">
    <text evidence="4">Catalyzes the conversion of 3-deoxy-D-arabino-heptulosonate 7-phosphate (DAHP) to dehydroquinate (DHQ).</text>
</comment>
<evidence type="ECO:0000256" key="8">
    <source>
        <dbReference type="ARBA" id="ARBA00013031"/>
    </source>
</evidence>
<protein>
    <recommendedName>
        <fullName evidence="9 19">3-dehydroquinate synthase</fullName>
        <ecNumber evidence="8 19">4.2.3.4</ecNumber>
    </recommendedName>
</protein>
<keyword evidence="11" id="KW-0028">Amino-acid biosynthesis</keyword>
<evidence type="ECO:0000256" key="1">
    <source>
        <dbReference type="ARBA" id="ARBA00001393"/>
    </source>
</evidence>
<evidence type="ECO:0000259" key="20">
    <source>
        <dbReference type="Pfam" id="PF01761"/>
    </source>
</evidence>
<keyword evidence="17 22" id="KW-0456">Lyase</keyword>
<dbReference type="SUPFAM" id="SSF56796">
    <property type="entry name" value="Dehydroquinate synthase-like"/>
    <property type="match status" value="1"/>
</dbReference>
<keyword evidence="10" id="KW-0963">Cytoplasm</keyword>
<evidence type="ECO:0000256" key="3">
    <source>
        <dbReference type="ARBA" id="ARBA00001941"/>
    </source>
</evidence>
<dbReference type="InterPro" id="IPR030960">
    <property type="entry name" value="DHQS/DOIS_N"/>
</dbReference>
<comment type="caution">
    <text evidence="22">The sequence shown here is derived from an EMBL/GenBank/DDBJ whole genome shotgun (WGS) entry which is preliminary data.</text>
</comment>
<keyword evidence="14" id="KW-0862">Zinc</keyword>
<feature type="domain" description="3-dehydroquinate synthase N-terminal" evidence="20">
    <location>
        <begin position="59"/>
        <end position="167"/>
    </location>
</feature>
<keyword evidence="15" id="KW-0520">NAD</keyword>
<evidence type="ECO:0000256" key="19">
    <source>
        <dbReference type="NCBIfam" id="TIGR01357"/>
    </source>
</evidence>
<evidence type="ECO:0000256" key="17">
    <source>
        <dbReference type="ARBA" id="ARBA00023239"/>
    </source>
</evidence>
<evidence type="ECO:0000256" key="7">
    <source>
        <dbReference type="ARBA" id="ARBA00005412"/>
    </source>
</evidence>
<sequence length="353" mass="39593">MSKQEVIICRNFEKDLETAVASHAYDKLFLLTDEHTFRFCYPVIEHISCLKDAVSICIGVEDVHKNLETLAYVWSQLSEKGATRHSLLINLGGGMVTDLGGFAAATFKRGISYINIPTTLLSMVDAAVGGKTGINFNGLKNEIGAFAPADQVLIDCEFLRTLDRENLLSGYAEMLKHGLISNVAHWSELLAFDMERVDYGVLQQLVARSVQVKEDVVAQDPFEKGIRKALNFGHTVGHAFESFALKTEHPVLHGYAVAWGMVCELYLSHIQVGFPSDKLRQTIQFIKDNYGRLPFTCKDYDTFYEFMKHDKKNVSSGVINFTLLGEVGDIRINQTASQEDIYELFDFYSETMG</sequence>
<dbReference type="Gene3D" id="1.20.1090.10">
    <property type="entry name" value="Dehydroquinate synthase-like - alpha domain"/>
    <property type="match status" value="1"/>
</dbReference>
<dbReference type="Gene3D" id="3.40.50.1970">
    <property type="match status" value="1"/>
</dbReference>
<evidence type="ECO:0000256" key="13">
    <source>
        <dbReference type="ARBA" id="ARBA00022741"/>
    </source>
</evidence>
<evidence type="ECO:0000256" key="12">
    <source>
        <dbReference type="ARBA" id="ARBA00022723"/>
    </source>
</evidence>
<dbReference type="Proteomes" id="UP000616346">
    <property type="component" value="Unassembled WGS sequence"/>
</dbReference>
<feature type="domain" description="3-dehydroquinate synthase C-terminal" evidence="21">
    <location>
        <begin position="170"/>
        <end position="313"/>
    </location>
</feature>
<evidence type="ECO:0000259" key="21">
    <source>
        <dbReference type="Pfam" id="PF24621"/>
    </source>
</evidence>
<evidence type="ECO:0000256" key="16">
    <source>
        <dbReference type="ARBA" id="ARBA00023141"/>
    </source>
</evidence>
<dbReference type="Pfam" id="PF01761">
    <property type="entry name" value="DHQ_synthase"/>
    <property type="match status" value="1"/>
</dbReference>
<evidence type="ECO:0000256" key="5">
    <source>
        <dbReference type="ARBA" id="ARBA00004496"/>
    </source>
</evidence>
<dbReference type="PIRSF" id="PIRSF001455">
    <property type="entry name" value="DHQ_synth"/>
    <property type="match status" value="1"/>
</dbReference>
<name>A0ABR8VAU9_9BACT</name>
<dbReference type="InterPro" id="IPR030963">
    <property type="entry name" value="DHQ_synth_fam"/>
</dbReference>
<dbReference type="InterPro" id="IPR056179">
    <property type="entry name" value="DHQS_C"/>
</dbReference>
<evidence type="ECO:0000256" key="10">
    <source>
        <dbReference type="ARBA" id="ARBA00022490"/>
    </source>
</evidence>
<evidence type="ECO:0000256" key="11">
    <source>
        <dbReference type="ARBA" id="ARBA00022605"/>
    </source>
</evidence>
<dbReference type="PANTHER" id="PTHR43622:SF7">
    <property type="entry name" value="3-DEHYDROQUINATE SYNTHASE, CHLOROPLASTIC"/>
    <property type="match status" value="1"/>
</dbReference>
<dbReference type="PANTHER" id="PTHR43622">
    <property type="entry name" value="3-DEHYDROQUINATE SYNTHASE"/>
    <property type="match status" value="1"/>
</dbReference>
<keyword evidence="18" id="KW-0170">Cobalt</keyword>
<comment type="pathway">
    <text evidence="6">Metabolic intermediate biosynthesis; chorismate biosynthesis; chorismate from D-erythrose 4-phosphate and phosphoenolpyruvate: step 2/7.</text>
</comment>
<gene>
    <name evidence="22" type="primary">aroB</name>
    <name evidence="22" type="ORF">H9626_06615</name>
</gene>
<reference evidence="22 23" key="1">
    <citation type="submission" date="2020-08" db="EMBL/GenBank/DDBJ databases">
        <title>A Genomic Blueprint of the Chicken Gut Microbiome.</title>
        <authorList>
            <person name="Gilroy R."/>
            <person name="Ravi A."/>
            <person name="Getino M."/>
            <person name="Pursley I."/>
            <person name="Horton D.L."/>
            <person name="Alikhan N.-F."/>
            <person name="Baker D."/>
            <person name="Gharbi K."/>
            <person name="Hall N."/>
            <person name="Watson M."/>
            <person name="Adriaenssens E.M."/>
            <person name="Foster-Nyarko E."/>
            <person name="Jarju S."/>
            <person name="Secka A."/>
            <person name="Antonio M."/>
            <person name="Oren A."/>
            <person name="Chaudhuri R."/>
            <person name="La Ragione R.M."/>
            <person name="Hildebrand F."/>
            <person name="Pallen M.J."/>
        </authorList>
    </citation>
    <scope>NUCLEOTIDE SEQUENCE [LARGE SCALE GENOMIC DNA]</scope>
    <source>
        <strain evidence="22 23">Sa1YUN3</strain>
    </source>
</reference>
<dbReference type="RefSeq" id="WP_178256892.1">
    <property type="nucleotide sequence ID" value="NZ_JACSPQ010000002.1"/>
</dbReference>
<keyword evidence="16" id="KW-0057">Aromatic amino acid biosynthesis</keyword>
<evidence type="ECO:0000256" key="18">
    <source>
        <dbReference type="ARBA" id="ARBA00023285"/>
    </source>
</evidence>